<reference evidence="3 4" key="1">
    <citation type="submission" date="2016-10" db="EMBL/GenBank/DDBJ databases">
        <authorList>
            <person name="de Groot N.N."/>
        </authorList>
    </citation>
    <scope>NUCLEOTIDE SEQUENCE [LARGE SCALE GENOMIC DNA]</scope>
    <source>
        <strain evidence="3 4">DSM 21668</strain>
    </source>
</reference>
<protein>
    <recommendedName>
        <fullName evidence="2">Transglycosylase SLT domain-containing protein</fullName>
    </recommendedName>
</protein>
<accession>A0A1G9T9M4</accession>
<dbReference type="PROSITE" id="PS00018">
    <property type="entry name" value="EF_HAND_1"/>
    <property type="match status" value="1"/>
</dbReference>
<dbReference type="Gene3D" id="1.10.530.10">
    <property type="match status" value="1"/>
</dbReference>
<dbReference type="RefSeq" id="WP_093205044.1">
    <property type="nucleotide sequence ID" value="NZ_FNGS01000006.1"/>
</dbReference>
<evidence type="ECO:0000313" key="4">
    <source>
        <dbReference type="Proteomes" id="UP000198901"/>
    </source>
</evidence>
<dbReference type="AlphaFoldDB" id="A0A1G9T9M4"/>
<sequence length="209" mass="23082">MIFENLIRAEVRAEVVARFKTLARFIGCSADDIAIVVKGESSFNLKAYNSSGGASGWFQWMPATAADLGTTTAQIRNMNELQQLDLYEKYIRRLGLQGKIRNVLDLYLANFFPAAVGQKLTFLIADKDGKTDTRITDTAWLKKVYSQNAGLDQNKDGRITVGDIQAWCKRIFPEANFNNTEVPFFGLPSSSSLSGGGGKSKKPNGKKEK</sequence>
<dbReference type="SUPFAM" id="SSF53955">
    <property type="entry name" value="Lysozyme-like"/>
    <property type="match status" value="1"/>
</dbReference>
<proteinExistence type="predicted"/>
<evidence type="ECO:0000259" key="2">
    <source>
        <dbReference type="Pfam" id="PF01464"/>
    </source>
</evidence>
<dbReference type="STRING" id="563176.SAMN04488090_3475"/>
<evidence type="ECO:0000313" key="3">
    <source>
        <dbReference type="EMBL" id="SDM44469.1"/>
    </source>
</evidence>
<gene>
    <name evidence="3" type="ORF">SAMN04488090_3475</name>
</gene>
<feature type="domain" description="Transglycosylase SLT" evidence="2">
    <location>
        <begin position="33"/>
        <end position="77"/>
    </location>
</feature>
<feature type="region of interest" description="Disordered" evidence="1">
    <location>
        <begin position="188"/>
        <end position="209"/>
    </location>
</feature>
<dbReference type="InterPro" id="IPR023346">
    <property type="entry name" value="Lysozyme-like_dom_sf"/>
</dbReference>
<feature type="compositionally biased region" description="Basic residues" evidence="1">
    <location>
        <begin position="199"/>
        <end position="209"/>
    </location>
</feature>
<dbReference type="Pfam" id="PF01464">
    <property type="entry name" value="SLT"/>
    <property type="match status" value="1"/>
</dbReference>
<evidence type="ECO:0000256" key="1">
    <source>
        <dbReference type="SAM" id="MobiDB-lite"/>
    </source>
</evidence>
<keyword evidence="4" id="KW-1185">Reference proteome</keyword>
<dbReference type="EMBL" id="FNGS01000006">
    <property type="protein sequence ID" value="SDM44469.1"/>
    <property type="molecule type" value="Genomic_DNA"/>
</dbReference>
<dbReference type="Proteomes" id="UP000198901">
    <property type="component" value="Unassembled WGS sequence"/>
</dbReference>
<dbReference type="InterPro" id="IPR008258">
    <property type="entry name" value="Transglycosylase_SLT_dom_1"/>
</dbReference>
<dbReference type="InterPro" id="IPR018247">
    <property type="entry name" value="EF_Hand_1_Ca_BS"/>
</dbReference>
<dbReference type="OrthoDB" id="961266at2"/>
<name>A0A1G9T9M4_9BACT</name>
<organism evidence="3 4">
    <name type="scientific">Siphonobacter aquaeclarae</name>
    <dbReference type="NCBI Taxonomy" id="563176"/>
    <lineage>
        <taxon>Bacteria</taxon>
        <taxon>Pseudomonadati</taxon>
        <taxon>Bacteroidota</taxon>
        <taxon>Cytophagia</taxon>
        <taxon>Cytophagales</taxon>
        <taxon>Cytophagaceae</taxon>
        <taxon>Siphonobacter</taxon>
    </lineage>
</organism>